<dbReference type="EMBL" id="JAAIMP010000008">
    <property type="protein sequence ID" value="NSC77138.1"/>
    <property type="molecule type" value="Genomic_DNA"/>
</dbReference>
<feature type="domain" description="PIN like" evidence="1">
    <location>
        <begin position="16"/>
        <end position="246"/>
    </location>
</feature>
<reference evidence="3" key="3">
    <citation type="journal article" date="2020" name="Cell Host Microbe">
        <title>Functional and Genomic Variation between Human-Derived Isolates of Lachnospiraceae Reveals Inter- and Intra-Species Diversity.</title>
        <authorList>
            <person name="Sorbara M.T."/>
            <person name="Littmann E.R."/>
            <person name="Fontana E."/>
            <person name="Moody T.U."/>
            <person name="Kohout C.E."/>
            <person name="Gjonbalaj M."/>
            <person name="Eaton V."/>
            <person name="Seok R."/>
            <person name="Leiner I.M."/>
            <person name="Pamer E.G."/>
        </authorList>
    </citation>
    <scope>NUCLEOTIDE SEQUENCE</scope>
    <source>
        <strain evidence="3">MSK.16.45</strain>
    </source>
</reference>
<dbReference type="AlphaFoldDB" id="A0A0M6WFT5"/>
<evidence type="ECO:0000313" key="2">
    <source>
        <dbReference type="EMBL" id="CRL35185.1"/>
    </source>
</evidence>
<evidence type="ECO:0000259" key="1">
    <source>
        <dbReference type="Pfam" id="PF18476"/>
    </source>
</evidence>
<dbReference type="Proteomes" id="UP001193756">
    <property type="component" value="Unassembled WGS sequence"/>
</dbReference>
<dbReference type="Proteomes" id="UP000049472">
    <property type="component" value="Unassembled WGS sequence"/>
</dbReference>
<dbReference type="RefSeq" id="WP_055061392.1">
    <property type="nucleotide sequence ID" value="NZ_CVRQ01000014.1"/>
</dbReference>
<name>A0A0M6WFT5_9FIRM</name>
<keyword evidence="4" id="KW-1185">Reference proteome</keyword>
<dbReference type="InterPro" id="IPR041578">
    <property type="entry name" value="PIN_8"/>
</dbReference>
<proteinExistence type="predicted"/>
<accession>A0A0M6WFT5</accession>
<evidence type="ECO:0000313" key="4">
    <source>
        <dbReference type="Proteomes" id="UP000049472"/>
    </source>
</evidence>
<gene>
    <name evidence="3" type="ORF">G4312_07565</name>
    <name evidence="2" type="ORF">T1815_10291</name>
</gene>
<organism evidence="2 4">
    <name type="scientific">Agathobacter rectalis</name>
    <dbReference type="NCBI Taxonomy" id="39491"/>
    <lineage>
        <taxon>Bacteria</taxon>
        <taxon>Bacillati</taxon>
        <taxon>Bacillota</taxon>
        <taxon>Clostridia</taxon>
        <taxon>Lachnospirales</taxon>
        <taxon>Lachnospiraceae</taxon>
        <taxon>Agathobacter</taxon>
    </lineage>
</organism>
<evidence type="ECO:0000313" key="3">
    <source>
        <dbReference type="EMBL" id="NSC77138.1"/>
    </source>
</evidence>
<dbReference type="EMBL" id="CVRQ01000014">
    <property type="protein sequence ID" value="CRL35185.1"/>
    <property type="molecule type" value="Genomic_DNA"/>
</dbReference>
<reference evidence="3" key="4">
    <citation type="submission" date="2020-02" db="EMBL/GenBank/DDBJ databases">
        <authorList>
            <person name="Littmann E."/>
            <person name="Sorbara M."/>
        </authorList>
    </citation>
    <scope>NUCLEOTIDE SEQUENCE</scope>
    <source>
        <strain evidence="3">MSK.16.45</strain>
    </source>
</reference>
<protein>
    <submittedName>
        <fullName evidence="3">DUF4935 domain-containing protein</fullName>
    </submittedName>
</protein>
<reference evidence="2" key="1">
    <citation type="submission" date="2015-05" db="EMBL/GenBank/DDBJ databases">
        <authorList>
            <person name="Wang D.B."/>
            <person name="Wang M."/>
        </authorList>
    </citation>
    <scope>NUCLEOTIDE SEQUENCE [LARGE SCALE GENOMIC DNA]</scope>
    <source>
        <strain evidence="2">T1-815</strain>
    </source>
</reference>
<sequence length="510" mass="59889">MISIDDFKKIRTERHLIVLDTNILLELYRQPANISLDVIEALKQVIGDLFIPRQVYDEYLRNYQAVCGGEKKKYQRVSKELLESTRKLQDDILTKITEYRKHNYTDISQLQSNLDDKISNIYDIIKTFEKEHQAEKQLSLDFLNNDRVKEFVDFLDSNGKIEEPLKFSKKLSILQEGKVRFDNCIPPGYMDCEKEGADKYGDLFVWKSILKVAKEKNVHVIFVCNDIKEDWWDKDGEIPIELRTELLDEFKEYNPFLNIYFVTLDRFFSYLSEELHIGNSKSALQLSAMDDARLLVDDYNEEIDIKIGEFLQAMDIVKEIDEEFIEVGDEETYWEIESVSIEKEGKTITYYINLCVSTLVDLIFQEPGEYPYPAGKEALDINGTLVINKEEYATTSNIVNLEIALNEMRHIEPENWNVIKNAKEGMTCKQFIKANDALEQYKKEFINIQVHFDEKQIQNMKESLSRYTSLQQYKDEILNSSNSIKWQKLYFLTKAASGELDDEKMESYKY</sequence>
<reference evidence="4" key="2">
    <citation type="submission" date="2015-05" db="EMBL/GenBank/DDBJ databases">
        <authorList>
            <consortium name="Pathogen Informatics"/>
        </authorList>
    </citation>
    <scope>NUCLEOTIDE SEQUENCE [LARGE SCALE GENOMIC DNA]</scope>
    <source>
        <strain evidence="4">T1-815</strain>
    </source>
</reference>
<dbReference type="Pfam" id="PF18476">
    <property type="entry name" value="PIN_8"/>
    <property type="match status" value="1"/>
</dbReference>